<reference evidence="2 3" key="1">
    <citation type="submission" date="2019-04" db="EMBL/GenBank/DDBJ databases">
        <title>High contiguity whole genome sequence and gene annotation resource for two Venturia nashicola isolates.</title>
        <authorList>
            <person name="Prokchorchik M."/>
            <person name="Won K."/>
            <person name="Lee Y."/>
            <person name="Choi E.D."/>
            <person name="Segonzac C."/>
            <person name="Sohn K.H."/>
        </authorList>
    </citation>
    <scope>NUCLEOTIDE SEQUENCE [LARGE SCALE GENOMIC DNA]</scope>
    <source>
        <strain evidence="2 3">PRI2</strain>
    </source>
</reference>
<evidence type="ECO:0000256" key="1">
    <source>
        <dbReference type="SAM" id="Phobius"/>
    </source>
</evidence>
<keyword evidence="1" id="KW-0812">Transmembrane</keyword>
<proteinExistence type="predicted"/>
<feature type="transmembrane region" description="Helical" evidence="1">
    <location>
        <begin position="59"/>
        <end position="80"/>
    </location>
</feature>
<accession>A0A4Z1NR67</accession>
<name>A0A4Z1NR67_9PEZI</name>
<feature type="transmembrane region" description="Helical" evidence="1">
    <location>
        <begin position="34"/>
        <end position="53"/>
    </location>
</feature>
<dbReference type="AlphaFoldDB" id="A0A4Z1NR67"/>
<protein>
    <submittedName>
        <fullName evidence="2">Siderophore iron</fullName>
    </submittedName>
</protein>
<sequence>MKFNREAGRVRKSGLDLLSDRIVCDLTPLQWRDLFGAALSIPFVVNVPINGFIAEGWGLGMFAILVPVLLVPAIMTLFLIQRRGEKMDMVTTAASKRRRIGNGPSS</sequence>
<gene>
    <name evidence="2" type="ORF">E6O75_ATG10112</name>
</gene>
<evidence type="ECO:0000313" key="2">
    <source>
        <dbReference type="EMBL" id="TID12928.1"/>
    </source>
</evidence>
<keyword evidence="1" id="KW-1133">Transmembrane helix</keyword>
<comment type="caution">
    <text evidence="2">The sequence shown here is derived from an EMBL/GenBank/DDBJ whole genome shotgun (WGS) entry which is preliminary data.</text>
</comment>
<keyword evidence="3" id="KW-1185">Reference proteome</keyword>
<dbReference type="OrthoDB" id="2241241at2759"/>
<keyword evidence="1" id="KW-0472">Membrane</keyword>
<evidence type="ECO:0000313" key="3">
    <source>
        <dbReference type="Proteomes" id="UP000298493"/>
    </source>
</evidence>
<dbReference type="EMBL" id="SNSC02000031">
    <property type="protein sequence ID" value="TID12928.1"/>
    <property type="molecule type" value="Genomic_DNA"/>
</dbReference>
<dbReference type="Proteomes" id="UP000298493">
    <property type="component" value="Unassembled WGS sequence"/>
</dbReference>
<organism evidence="2 3">
    <name type="scientific">Venturia nashicola</name>
    <dbReference type="NCBI Taxonomy" id="86259"/>
    <lineage>
        <taxon>Eukaryota</taxon>
        <taxon>Fungi</taxon>
        <taxon>Dikarya</taxon>
        <taxon>Ascomycota</taxon>
        <taxon>Pezizomycotina</taxon>
        <taxon>Dothideomycetes</taxon>
        <taxon>Pleosporomycetidae</taxon>
        <taxon>Venturiales</taxon>
        <taxon>Venturiaceae</taxon>
        <taxon>Venturia</taxon>
    </lineage>
</organism>